<protein>
    <submittedName>
        <fullName evidence="4">Ecdysone-induced protein 74EF</fullName>
    </submittedName>
</protein>
<keyword evidence="3" id="KW-1185">Reference proteome</keyword>
<feature type="compositionally biased region" description="Pro residues" evidence="1">
    <location>
        <begin position="169"/>
        <end position="179"/>
    </location>
</feature>
<organism evidence="4">
    <name type="scientific">Hydatigena taeniaeformis</name>
    <name type="common">Feline tapeworm</name>
    <name type="synonym">Taenia taeniaeformis</name>
    <dbReference type="NCBI Taxonomy" id="6205"/>
    <lineage>
        <taxon>Eukaryota</taxon>
        <taxon>Metazoa</taxon>
        <taxon>Spiralia</taxon>
        <taxon>Lophotrochozoa</taxon>
        <taxon>Platyhelminthes</taxon>
        <taxon>Cestoda</taxon>
        <taxon>Eucestoda</taxon>
        <taxon>Cyclophyllidea</taxon>
        <taxon>Taeniidae</taxon>
        <taxon>Hydatigera</taxon>
    </lineage>
</organism>
<evidence type="ECO:0000256" key="1">
    <source>
        <dbReference type="SAM" id="MobiDB-lite"/>
    </source>
</evidence>
<evidence type="ECO:0000313" key="3">
    <source>
        <dbReference type="Proteomes" id="UP000274429"/>
    </source>
</evidence>
<feature type="compositionally biased region" description="Low complexity" evidence="1">
    <location>
        <begin position="28"/>
        <end position="57"/>
    </location>
</feature>
<sequence>VHKYHTFRKISPKSQTAPFIATDTGTITTTTTTSNNNSGNSVGRPTTSSQLLKSLLESGGGNGGGGGGGVSSLPNTHASYQPLAPSAVPLLSAPPSTLAPPPSSSLRGHTSALCGSSLPVTATRFNHPPAHQSRGTWQLGGRAIVIGASITTPSNPTHRLQSIAITPTSTPPSTPPPPISTDASSTAKPVEVVASDAVPHPVLHVSEMLPVRRPRLQSPFDMRVLLGCLSGDCWVVEDLVCLSFLVLATVGCELSSYFHRCSVQWHSPTRLFLFLARFCTHLEVLQHWVYFCRYASYCINA</sequence>
<proteinExistence type="predicted"/>
<feature type="region of interest" description="Disordered" evidence="1">
    <location>
        <begin position="28"/>
        <end position="112"/>
    </location>
</feature>
<feature type="compositionally biased region" description="Gly residues" evidence="1">
    <location>
        <begin position="58"/>
        <end position="70"/>
    </location>
</feature>
<evidence type="ECO:0000313" key="2">
    <source>
        <dbReference type="EMBL" id="VDM26591.1"/>
    </source>
</evidence>
<accession>A0A0R3WWY7</accession>
<dbReference type="WBParaSite" id="TTAC_0000527701-mRNA-1">
    <property type="protein sequence ID" value="TTAC_0000527701-mRNA-1"/>
    <property type="gene ID" value="TTAC_0000527701"/>
</dbReference>
<gene>
    <name evidence="2" type="ORF">TTAC_LOCUS5268</name>
</gene>
<reference evidence="4" key="1">
    <citation type="submission" date="2017-02" db="UniProtKB">
        <authorList>
            <consortium name="WormBaseParasite"/>
        </authorList>
    </citation>
    <scope>IDENTIFICATION</scope>
</reference>
<reference evidence="2 3" key="2">
    <citation type="submission" date="2018-11" db="EMBL/GenBank/DDBJ databases">
        <authorList>
            <consortium name="Pathogen Informatics"/>
        </authorList>
    </citation>
    <scope>NUCLEOTIDE SEQUENCE [LARGE SCALE GENOMIC DNA]</scope>
</reference>
<evidence type="ECO:0000313" key="4">
    <source>
        <dbReference type="WBParaSite" id="TTAC_0000527701-mRNA-1"/>
    </source>
</evidence>
<name>A0A0R3WWY7_HYDTA</name>
<dbReference type="AlphaFoldDB" id="A0A0R3WWY7"/>
<dbReference type="EMBL" id="UYWX01006805">
    <property type="protein sequence ID" value="VDM26591.1"/>
    <property type="molecule type" value="Genomic_DNA"/>
</dbReference>
<dbReference type="OrthoDB" id="10633655at2759"/>
<dbReference type="Proteomes" id="UP000274429">
    <property type="component" value="Unassembled WGS sequence"/>
</dbReference>
<feature type="region of interest" description="Disordered" evidence="1">
    <location>
        <begin position="164"/>
        <end position="186"/>
    </location>
</feature>
<feature type="compositionally biased region" description="Low complexity" evidence="1">
    <location>
        <begin position="82"/>
        <end position="96"/>
    </location>
</feature>